<dbReference type="Proteomes" id="UP000041314">
    <property type="component" value="Unassembled WGS sequence"/>
</dbReference>
<evidence type="ECO:0000313" key="2">
    <source>
        <dbReference type="Proteomes" id="UP000041314"/>
    </source>
</evidence>
<evidence type="ECO:0000313" key="1">
    <source>
        <dbReference type="EMBL" id="CNU19764.1"/>
    </source>
</evidence>
<protein>
    <submittedName>
        <fullName evidence="1">Uncharacterized protein</fullName>
    </submittedName>
</protein>
<reference evidence="1 2" key="1">
    <citation type="submission" date="2015-03" db="EMBL/GenBank/DDBJ databases">
        <authorList>
            <consortium name="Pathogen Informatics"/>
        </authorList>
    </citation>
    <scope>NUCLEOTIDE SEQUENCE [LARGE SCALE GENOMIC DNA]</scope>
    <source>
        <strain evidence="1 2">A1104</strain>
    </source>
</reference>
<dbReference type="EMBL" id="CQPA01000014">
    <property type="protein sequence ID" value="CNU19764.1"/>
    <property type="molecule type" value="Genomic_DNA"/>
</dbReference>
<name>A0A655CMN8_SALET</name>
<gene>
    <name evidence="1" type="ORF">ERS008198_02157</name>
</gene>
<organism evidence="1 2">
    <name type="scientific">Salmonella enterica subsp. enterica serovar Bovismorbificans</name>
    <dbReference type="NCBI Taxonomy" id="58097"/>
    <lineage>
        <taxon>Bacteria</taxon>
        <taxon>Pseudomonadati</taxon>
        <taxon>Pseudomonadota</taxon>
        <taxon>Gammaproteobacteria</taxon>
        <taxon>Enterobacterales</taxon>
        <taxon>Enterobacteriaceae</taxon>
        <taxon>Salmonella</taxon>
    </lineage>
</organism>
<dbReference type="AlphaFoldDB" id="A0A655CMN8"/>
<sequence length="61" mass="6861">MLRQLLTQANRRLKILSLLQIRLQVGELQLAFAYQITDAIQRDATIIANNAPATITIRQTG</sequence>
<accession>A0A655CMN8</accession>
<proteinExistence type="predicted"/>